<sequence>MVYFIHGKAKHLIVDLRRPSLLAKSEKTRHSIITDIHRTLFLGTRNELHAHLKHWQDESIPNHLFYWQGDMSAGNIHMLFPERAFRKAEESDELLSETYYKQKKAVSFAYVDKAGVPSGFGFCYRADDPSLWLIAITKNTHLPVEQREVYVVTSFNPEPYLVEPEKRLTSVSSHMLFPITRTISNHINSPCIEAMARSLVSGFNTFNVNAGTFMHCAQYVTSETSRFEDNDALLQLLEKNPEIIINDPLLQKLNSVGSHLTPRQVIDCLKPQSSLNKVLLSILDKKTITLDDREKAYVALRLDKLGLLEQYGWVADSDALLAFVKSLLNEFDDRLIEHFTTQKQVDFFRFLNHSPYKMEMARLLITQKGKSVPVVWKAVEFFHNVFLKQDDQYIQAVVFQLLLIEPELTPSQLTQLIDSLTPSKFLAQVFNPLELASYLAKQQPSDRQVERIKEMQGYFANVLPKFETAQLLRKKPLQPDFLKGLGKRYIDGQDLHILAICENDNQIKACQILLELDFPPEILAFTVPNDALVLAINQLDALNLKAAIRPLLNTPLFHVVLPAMSTWPLLQQRALWIFVAQKLIKIEEIDGLRQRLVAEPYLANLILVMHEEKFTPSTIRDISSNPVKSRALSLLMTLKLSFDHTVLDSPLCHLLSLLHSQCESSLYKDGVRDYIAVVLPVLLKHQFPAPVDKPDTVRSLSQIISDYQLVASLASALGADSAWLDLLKKKPRLQAMAVALRQLDIGSKEVEITPTLASQLFSEFASYFAMLDDKPGDELIQKAVAALIIIQVDDKDSPVTNYFPALITKPQLAEAVLTVHKQNLPVRSLLQEENQASRVALVNRLACRGSTNAAHYELAMENDEEGYDFRKIMDKVKHFPPLLQPDAAQFVYEGITQRQTGGFFKPGQEGQALAGDDTWEYGNYLAMRVLLVNRFRQLGLDRSLVDLLLEENEKGRQFFTLVAQIETRFQNIRARLSQHAPDKLARYLEPERQYRTQLYQMVFGAMNQERRPDKDTFLKQLKQVETPLMAIANEDRNPRLRKTLMIIANMVTLIFTLTLANAYHYRKSGDFLFFERPATSEGINTLDIELARTIGAPAA</sequence>
<gene>
    <name evidence="2" type="ORF">D6J04_06850</name>
</gene>
<keyword evidence="1" id="KW-0472">Membrane</keyword>
<keyword evidence="1" id="KW-1133">Transmembrane helix</keyword>
<dbReference type="Proteomes" id="UP000270757">
    <property type="component" value="Unassembled WGS sequence"/>
</dbReference>
<evidence type="ECO:0000256" key="1">
    <source>
        <dbReference type="SAM" id="Phobius"/>
    </source>
</evidence>
<protein>
    <submittedName>
        <fullName evidence="2">Uncharacterized protein</fullName>
    </submittedName>
</protein>
<dbReference type="EMBL" id="QZWB01000006">
    <property type="protein sequence ID" value="RJT47283.1"/>
    <property type="molecule type" value="Genomic_DNA"/>
</dbReference>
<accession>A0A3A5L8Z3</accession>
<comment type="caution">
    <text evidence="2">The sequence shown here is derived from an EMBL/GenBank/DDBJ whole genome shotgun (WGS) entry which is preliminary data.</text>
</comment>
<evidence type="ECO:0000313" key="2">
    <source>
        <dbReference type="EMBL" id="RJT47283.1"/>
    </source>
</evidence>
<organism evidence="2 3">
    <name type="scientific">Legionella taurinensis</name>
    <dbReference type="NCBI Taxonomy" id="70611"/>
    <lineage>
        <taxon>Bacteria</taxon>
        <taxon>Pseudomonadati</taxon>
        <taxon>Pseudomonadota</taxon>
        <taxon>Gammaproteobacteria</taxon>
        <taxon>Legionellales</taxon>
        <taxon>Legionellaceae</taxon>
        <taxon>Legionella</taxon>
    </lineage>
</organism>
<feature type="transmembrane region" description="Helical" evidence="1">
    <location>
        <begin position="1044"/>
        <end position="1063"/>
    </location>
</feature>
<name>A0A3A5L8Z3_9GAMM</name>
<dbReference type="AlphaFoldDB" id="A0A3A5L8Z3"/>
<evidence type="ECO:0000313" key="3">
    <source>
        <dbReference type="Proteomes" id="UP000270757"/>
    </source>
</evidence>
<keyword evidence="1" id="KW-0812">Transmembrane</keyword>
<proteinExistence type="predicted"/>
<dbReference type="GeneID" id="48948665"/>
<dbReference type="RefSeq" id="WP_115301029.1">
    <property type="nucleotide sequence ID" value="NZ_CAAAIR010000004.1"/>
</dbReference>
<reference evidence="2 3" key="1">
    <citation type="submission" date="2018-09" db="EMBL/GenBank/DDBJ databases">
        <title>Draft genome sequences of Legionella taurinensis isolated from water samples.</title>
        <authorList>
            <person name="Chakeri A."/>
            <person name="Allerberger F."/>
            <person name="Kundi M."/>
            <person name="Ruppitsch W."/>
            <person name="Schmid D."/>
        </authorList>
    </citation>
    <scope>NUCLEOTIDE SEQUENCE [LARGE SCALE GENOMIC DNA]</scope>
    <source>
        <strain evidence="2 3">4570-18-6</strain>
    </source>
</reference>